<evidence type="ECO:0000313" key="1">
    <source>
        <dbReference type="EMBL" id="OEV13795.1"/>
    </source>
</evidence>
<organism evidence="1 2">
    <name type="scientific">Streptomyces nanshensis</name>
    <dbReference type="NCBI Taxonomy" id="518642"/>
    <lineage>
        <taxon>Bacteria</taxon>
        <taxon>Bacillati</taxon>
        <taxon>Actinomycetota</taxon>
        <taxon>Actinomycetes</taxon>
        <taxon>Kitasatosporales</taxon>
        <taxon>Streptomycetaceae</taxon>
        <taxon>Streptomyces</taxon>
    </lineage>
</organism>
<reference evidence="1 2" key="1">
    <citation type="journal article" date="2016" name="Front. Microbiol.">
        <title>Comparative Genomics Analysis of Streptomyces Species Reveals Their Adaptation to the Marine Environment and Their Diversity at the Genomic Level.</title>
        <authorList>
            <person name="Tian X."/>
            <person name="Zhang Z."/>
            <person name="Yang T."/>
            <person name="Chen M."/>
            <person name="Li J."/>
            <person name="Chen F."/>
            <person name="Yang J."/>
            <person name="Li W."/>
            <person name="Zhang B."/>
            <person name="Zhang Z."/>
            <person name="Wu J."/>
            <person name="Zhang C."/>
            <person name="Long L."/>
            <person name="Xiao J."/>
        </authorList>
    </citation>
    <scope>NUCLEOTIDE SEQUENCE [LARGE SCALE GENOMIC DNA]</scope>
    <source>
        <strain evidence="1 2">SCSIO 10429</strain>
    </source>
</reference>
<evidence type="ECO:0000313" key="2">
    <source>
        <dbReference type="Proteomes" id="UP000176005"/>
    </source>
</evidence>
<dbReference type="Proteomes" id="UP000176005">
    <property type="component" value="Unassembled WGS sequence"/>
</dbReference>
<proteinExistence type="predicted"/>
<accession>A0A1E7LC62</accession>
<sequence>MTRDEATRAAVQAHYRLYKTTLSLATMTRMPTRAETGSISEVAEEATEKKRAAGLHDMPASEFDALVRELYPDYPVGNDT</sequence>
<dbReference type="EMBL" id="LJGW01000039">
    <property type="protein sequence ID" value="OEV13795.1"/>
    <property type="molecule type" value="Genomic_DNA"/>
</dbReference>
<keyword evidence="2" id="KW-1185">Reference proteome</keyword>
<protein>
    <submittedName>
        <fullName evidence="1">Uncharacterized protein</fullName>
    </submittedName>
</protein>
<name>A0A1E7LC62_9ACTN</name>
<dbReference type="AlphaFoldDB" id="A0A1E7LC62"/>
<dbReference type="RefSeq" id="WP_141747397.1">
    <property type="nucleotide sequence ID" value="NZ_LJGW01000039.1"/>
</dbReference>
<gene>
    <name evidence="1" type="ORF">AN218_01810</name>
</gene>
<comment type="caution">
    <text evidence="1">The sequence shown here is derived from an EMBL/GenBank/DDBJ whole genome shotgun (WGS) entry which is preliminary data.</text>
</comment>